<dbReference type="InterPro" id="IPR017739">
    <property type="entry name" value="T6SS-assoc_VCA0119"/>
</dbReference>
<evidence type="ECO:0000313" key="3">
    <source>
        <dbReference type="Proteomes" id="UP000509371"/>
    </source>
</evidence>
<dbReference type="EMBL" id="CP054301">
    <property type="protein sequence ID" value="QKK79841.1"/>
    <property type="molecule type" value="Genomic_DNA"/>
</dbReference>
<dbReference type="Pfam" id="PF06812">
    <property type="entry name" value="ImpA_N"/>
    <property type="match status" value="1"/>
</dbReference>
<name>A0A859CZF7_9GAMM</name>
<evidence type="ECO:0000259" key="1">
    <source>
        <dbReference type="Pfam" id="PF06812"/>
    </source>
</evidence>
<dbReference type="InterPro" id="IPR010657">
    <property type="entry name" value="ImpA_N"/>
</dbReference>
<dbReference type="AlphaFoldDB" id="A0A859CZF7"/>
<dbReference type="Proteomes" id="UP000509371">
    <property type="component" value="Chromosome"/>
</dbReference>
<dbReference type="RefSeq" id="WP_176334761.1">
    <property type="nucleotide sequence ID" value="NZ_BAAAEF010000029.1"/>
</dbReference>
<reference evidence="2 3" key="1">
    <citation type="submission" date="2020-06" db="EMBL/GenBank/DDBJ databases">
        <authorList>
            <person name="Voronona O.L."/>
            <person name="Aksenova E.I."/>
            <person name="Kunda M.S."/>
            <person name="Semenov A.N."/>
            <person name="Ryzhova N."/>
        </authorList>
    </citation>
    <scope>NUCLEOTIDE SEQUENCE [LARGE SCALE GENOMIC DNA]</scope>
    <source>
        <strain evidence="2 3">MPKMM3633</strain>
    </source>
</reference>
<dbReference type="PANTHER" id="PTHR37024:SF3">
    <property type="entry name" value="TYPE VI SECRETION SYSTEM PROTEIN TSSA"/>
    <property type="match status" value="1"/>
</dbReference>
<gene>
    <name evidence="2" type="ORF">MP3633_1106</name>
</gene>
<sequence length="469" mass="53814">MNTSSIRNVINKPISVDNPVGASSVNDPLYDFVEDQMMKVGSLAHGSVQWLKVEEVLISLFNEKTKDIKLLTYLLQCFHNKNTPQSFSLSIFVLADFISEYWKACYPVAGKKGNLPRRKFFSQIIQRFSLALDKLNFSQFSEEERDELNLATSYWEKVLQENALNSDSVDTILEAIKRKLKNSKPKIEVINEHNDSNYDVTPINPPPPTSNILVSVDNSSPKATKKTLLKVADFLFEQEASIDLAIRMRRHAVWSPIESLPDHSNSKTLISALPEERIKEYWGLFQSPNLDLWKRVEQTLTLAPYWFDGQYLSYQIAEKLGHHRCAQAILAETQNFLLRLPNLYQFTFKGGEPFVSDTCLSWLERIDDSVMKVENGESWQERKNKVAVLVETDGIGAALSMINDGLSKSIEPRDNFYWRLISTELMQENKLNDLAQQQFQHLSSQLESMSVSEWEPSLLKRLKKHTTVK</sequence>
<dbReference type="NCBIfam" id="TIGR03362">
    <property type="entry name" value="VI_chp_7"/>
    <property type="match status" value="1"/>
</dbReference>
<dbReference type="KEGG" id="mpri:MP3633_1106"/>
<feature type="domain" description="ImpA N-terminal" evidence="1">
    <location>
        <begin position="12"/>
        <end position="125"/>
    </location>
</feature>
<dbReference type="PANTHER" id="PTHR37024">
    <property type="entry name" value="TYPE VI SECRETION SYSTEM DUF2094 AND IMPA-RELATED DOMAIN PROTEIN"/>
    <property type="match status" value="1"/>
</dbReference>
<organism evidence="2 3">
    <name type="scientific">Marinomonas primoryensis</name>
    <dbReference type="NCBI Taxonomy" id="178399"/>
    <lineage>
        <taxon>Bacteria</taxon>
        <taxon>Pseudomonadati</taxon>
        <taxon>Pseudomonadota</taxon>
        <taxon>Gammaproteobacteria</taxon>
        <taxon>Oceanospirillales</taxon>
        <taxon>Oceanospirillaceae</taxon>
        <taxon>Marinomonas</taxon>
    </lineage>
</organism>
<dbReference type="Pfam" id="PF16989">
    <property type="entry name" value="T6SS_VasJ"/>
    <property type="match status" value="1"/>
</dbReference>
<proteinExistence type="predicted"/>
<protein>
    <submittedName>
        <fullName evidence="2">T6SS component TssA (ImpA)</fullName>
    </submittedName>
</protein>
<accession>A0A859CZF7</accession>
<evidence type="ECO:0000313" key="2">
    <source>
        <dbReference type="EMBL" id="QKK79841.1"/>
    </source>
</evidence>